<dbReference type="RefSeq" id="WP_289527420.1">
    <property type="nucleotide sequence ID" value="NZ_JAUDCK010000009.1"/>
</dbReference>
<dbReference type="PANTHER" id="PTHR30595:SF6">
    <property type="entry name" value="SCHLAFEN ALBA-2 DOMAIN-CONTAINING PROTEIN"/>
    <property type="match status" value="1"/>
</dbReference>
<reference evidence="2" key="1">
    <citation type="submission" date="2023-06" db="EMBL/GenBank/DDBJ databases">
        <title>Identification and characterization of horizontal gene transfer across gut microbiota members of farm animals based on homology search.</title>
        <authorList>
            <person name="Zeman M."/>
            <person name="Kubasova T."/>
            <person name="Jahodarova E."/>
            <person name="Nykrynova M."/>
            <person name="Rychlik I."/>
        </authorList>
    </citation>
    <scope>NUCLEOTIDE SEQUENCE [LARGE SCALE GENOMIC DNA]</scope>
    <source>
        <strain evidence="2">ET341</strain>
    </source>
</reference>
<accession>A0ABT7UH66</accession>
<keyword evidence="2" id="KW-1185">Reference proteome</keyword>
<dbReference type="GO" id="GO:0005524">
    <property type="term" value="F:ATP binding"/>
    <property type="evidence" value="ECO:0007669"/>
    <property type="project" value="UniProtKB-KW"/>
</dbReference>
<dbReference type="Gene3D" id="1.10.10.10">
    <property type="entry name" value="Winged helix-like DNA-binding domain superfamily/Winged helix DNA-binding domain"/>
    <property type="match status" value="1"/>
</dbReference>
<keyword evidence="1" id="KW-0067">ATP-binding</keyword>
<proteinExistence type="predicted"/>
<dbReference type="Proteomes" id="UP001529275">
    <property type="component" value="Unassembled WGS sequence"/>
</dbReference>
<organism evidence="1 2">
    <name type="scientific">Massilimicrobiota timonensis</name>
    <dbReference type="NCBI Taxonomy" id="1776392"/>
    <lineage>
        <taxon>Bacteria</taxon>
        <taxon>Bacillati</taxon>
        <taxon>Bacillota</taxon>
        <taxon>Erysipelotrichia</taxon>
        <taxon>Erysipelotrichales</taxon>
        <taxon>Erysipelotrichaceae</taxon>
        <taxon>Massilimicrobiota</taxon>
    </lineage>
</organism>
<dbReference type="EMBL" id="JAUDCK010000009">
    <property type="protein sequence ID" value="MDM8195487.1"/>
    <property type="molecule type" value="Genomic_DNA"/>
</dbReference>
<evidence type="ECO:0000313" key="2">
    <source>
        <dbReference type="Proteomes" id="UP001529275"/>
    </source>
</evidence>
<keyword evidence="1" id="KW-0547">Nucleotide-binding</keyword>
<evidence type="ECO:0000313" key="1">
    <source>
        <dbReference type="EMBL" id="MDM8195487.1"/>
    </source>
</evidence>
<name>A0ABT7UH66_9FIRM</name>
<dbReference type="InterPro" id="IPR036388">
    <property type="entry name" value="WH-like_DNA-bd_sf"/>
</dbReference>
<gene>
    <name evidence="1" type="ORF">QUV98_04030</name>
</gene>
<dbReference type="Pfam" id="PF13749">
    <property type="entry name" value="HATPase_c_4"/>
    <property type="match status" value="1"/>
</dbReference>
<sequence length="218" mass="25303">MDRIILENKSILLLLEESVEMYKKYFQYEKIDGTSRKIVNRIPENAFREAIANAMIHRFWDINAFIRVSMFDDRIEISSPGGLPSGMSEAEYLDGQISMIRNPIIGNVFYRLRYIEMFGTGIKRINKSYYDSITKPEFKVYENSITIILPTVLSTASLTSEEQLIVQLFHGNLKLSRAEIEKQSHYNKAKLIRILNSLSDKNIIYKSGKGRATKYQLR</sequence>
<dbReference type="PANTHER" id="PTHR30595">
    <property type="entry name" value="GLPR-RELATED TRANSCRIPTIONAL REPRESSOR"/>
    <property type="match status" value="1"/>
</dbReference>
<dbReference type="Gene3D" id="3.30.565.60">
    <property type="match status" value="1"/>
</dbReference>
<protein>
    <submittedName>
        <fullName evidence="1">ATP-binding protein</fullName>
    </submittedName>
</protein>
<dbReference type="InterPro" id="IPR038475">
    <property type="entry name" value="RecG_C_sf"/>
</dbReference>
<comment type="caution">
    <text evidence="1">The sequence shown here is derived from an EMBL/GenBank/DDBJ whole genome shotgun (WGS) entry which is preliminary data.</text>
</comment>